<organism evidence="2 3">
    <name type="scientific">Trypanosoma brucei equiperdum</name>
    <dbReference type="NCBI Taxonomy" id="630700"/>
    <lineage>
        <taxon>Eukaryota</taxon>
        <taxon>Discoba</taxon>
        <taxon>Euglenozoa</taxon>
        <taxon>Kinetoplastea</taxon>
        <taxon>Metakinetoplastina</taxon>
        <taxon>Trypanosomatida</taxon>
        <taxon>Trypanosomatidae</taxon>
        <taxon>Trypanosoma</taxon>
    </lineage>
</organism>
<keyword evidence="1" id="KW-1133">Transmembrane helix</keyword>
<evidence type="ECO:0000256" key="1">
    <source>
        <dbReference type="SAM" id="Phobius"/>
    </source>
</evidence>
<accession>A0A3L6L411</accession>
<reference evidence="2 3" key="1">
    <citation type="submission" date="2018-09" db="EMBL/GenBank/DDBJ databases">
        <title>whole genome sequence of T. equiperdum IVM-t1 strain.</title>
        <authorList>
            <person name="Suganuma K."/>
        </authorList>
    </citation>
    <scope>NUCLEOTIDE SEQUENCE [LARGE SCALE GENOMIC DNA]</scope>
    <source>
        <strain evidence="2 3">IVM-t1</strain>
    </source>
</reference>
<sequence>MQVSPRVPKVKAKTPYDLPERVRWYHILWEMRKGEFRRSYISMQRRHWRIFLKYESHLIYERAVMGLLVATVIFALSNLNIVKAVVRLPTEDINELLKEDVWQGYRNEVNQRKEHANKMLEESAFIRDKNKPFSS</sequence>
<dbReference type="Proteomes" id="UP000266743">
    <property type="component" value="Chromosome 8"/>
</dbReference>
<keyword evidence="1" id="KW-0472">Membrane</keyword>
<dbReference type="EMBL" id="QSBY01000008">
    <property type="protein sequence ID" value="RHW70846.1"/>
    <property type="molecule type" value="Genomic_DNA"/>
</dbReference>
<evidence type="ECO:0000313" key="3">
    <source>
        <dbReference type="Proteomes" id="UP000266743"/>
    </source>
</evidence>
<protein>
    <submittedName>
        <fullName evidence="2">Uncharacterized protein</fullName>
    </submittedName>
</protein>
<proteinExistence type="predicted"/>
<name>A0A3L6L411_9TRYP</name>
<gene>
    <name evidence="2" type="ORF">DPX39_080032900</name>
</gene>
<comment type="caution">
    <text evidence="2">The sequence shown here is derived from an EMBL/GenBank/DDBJ whole genome shotgun (WGS) entry which is preliminary data.</text>
</comment>
<evidence type="ECO:0000313" key="2">
    <source>
        <dbReference type="EMBL" id="RHW70846.1"/>
    </source>
</evidence>
<keyword evidence="1" id="KW-0812">Transmembrane</keyword>
<feature type="transmembrane region" description="Helical" evidence="1">
    <location>
        <begin position="63"/>
        <end position="82"/>
    </location>
</feature>
<dbReference type="AlphaFoldDB" id="A0A3L6L411"/>